<comment type="subunit">
    <text evidence="2">EF-1 is composed of 4 subunits: alpha, beta (1B-alpha=beta'), delta (1B-beta), and gamma (1B-gamma).</text>
</comment>
<reference evidence="7 8" key="1">
    <citation type="journal article" date="2017" name="Genome Biol.">
        <title>New reference genome sequences of hot pepper reveal the massive evolution of plant disease-resistance genes by retroduplication.</title>
        <authorList>
            <person name="Kim S."/>
            <person name="Park J."/>
            <person name="Yeom S.I."/>
            <person name="Kim Y.M."/>
            <person name="Seo E."/>
            <person name="Kim K.T."/>
            <person name="Kim M.S."/>
            <person name="Lee J.M."/>
            <person name="Cheong K."/>
            <person name="Shin H.S."/>
            <person name="Kim S.B."/>
            <person name="Han K."/>
            <person name="Lee J."/>
            <person name="Park M."/>
            <person name="Lee H.A."/>
            <person name="Lee H.Y."/>
            <person name="Lee Y."/>
            <person name="Oh S."/>
            <person name="Lee J.H."/>
            <person name="Choi E."/>
            <person name="Choi E."/>
            <person name="Lee S.E."/>
            <person name="Jeon J."/>
            <person name="Kim H."/>
            <person name="Choi G."/>
            <person name="Song H."/>
            <person name="Lee J."/>
            <person name="Lee S.C."/>
            <person name="Kwon J.K."/>
            <person name="Lee H.Y."/>
            <person name="Koo N."/>
            <person name="Hong Y."/>
            <person name="Kim R.W."/>
            <person name="Kang W.H."/>
            <person name="Huh J.H."/>
            <person name="Kang B.C."/>
            <person name="Yang T.J."/>
            <person name="Lee Y.H."/>
            <person name="Bennetzen J.L."/>
            <person name="Choi D."/>
        </authorList>
    </citation>
    <scope>NUCLEOTIDE SEQUENCE [LARGE SCALE GENOMIC DNA]</scope>
    <source>
        <strain evidence="8">cv. PBC81</strain>
    </source>
</reference>
<dbReference type="InterPro" id="IPR014717">
    <property type="entry name" value="Transl_elong_EF1B/ribsomal_bS6"/>
</dbReference>
<protein>
    <submittedName>
        <fullName evidence="7">Elongation factor 1-beta 2</fullName>
    </submittedName>
</protein>
<proteinExistence type="inferred from homology"/>
<dbReference type="STRING" id="33114.A0A2G2WJP5"/>
<dbReference type="InterPro" id="IPR049720">
    <property type="entry name" value="EF1B_bsu/dsu"/>
</dbReference>
<dbReference type="Pfam" id="PF00736">
    <property type="entry name" value="EF1_GNE"/>
    <property type="match status" value="1"/>
</dbReference>
<dbReference type="PANTHER" id="PTHR11595:SF84">
    <property type="entry name" value="ELONGATION FACTOR 1-BETA 1"/>
    <property type="match status" value="1"/>
</dbReference>
<comment type="caution">
    <text evidence="7">The sequence shown here is derived from an EMBL/GenBank/DDBJ whole genome shotgun (WGS) entry which is preliminary data.</text>
</comment>
<evidence type="ECO:0000256" key="5">
    <source>
        <dbReference type="SAM" id="MobiDB-lite"/>
    </source>
</evidence>
<comment type="similarity">
    <text evidence="1">Belongs to the EF-1-beta/EF-1-delta family.</text>
</comment>
<evidence type="ECO:0000256" key="3">
    <source>
        <dbReference type="ARBA" id="ARBA00022768"/>
    </source>
</evidence>
<evidence type="ECO:0000259" key="6">
    <source>
        <dbReference type="SMART" id="SM00888"/>
    </source>
</evidence>
<sequence>MIFLLYKGEKREENGSSDVYPNASKWYQAVSTKLTSSFLGKAVSVRFGSQAVPAPAAPAKEAAKPADDNDNNDDIDLFGEETEEEKKAAEAREAAKASTKKKGSGKSFVLMDFKPWDDEIDMKKFEEAVRSIEVEGLLWGESKLVSVGYGIKKKKIMLIVEHYTNGKWIHGRLHGRTEIKDTLKT</sequence>
<dbReference type="EMBL" id="MLFT02000006">
    <property type="protein sequence ID" value="PHT45463.1"/>
    <property type="molecule type" value="Genomic_DNA"/>
</dbReference>
<name>A0A2G2WJP5_CAPBA</name>
<feature type="domain" description="Translation elongation factor EF1B beta/delta subunit guanine nucleotide exchange" evidence="6">
    <location>
        <begin position="106"/>
        <end position="185"/>
    </location>
</feature>
<dbReference type="PANTHER" id="PTHR11595">
    <property type="entry name" value="EF-HAND AND COILED-COIL DOMAIN-CONTAINING FAMILY MEMBER"/>
    <property type="match status" value="1"/>
</dbReference>
<dbReference type="InterPro" id="IPR014038">
    <property type="entry name" value="EF1B_bsu/dsu_GNE"/>
</dbReference>
<feature type="compositionally biased region" description="Basic and acidic residues" evidence="5">
    <location>
        <begin position="84"/>
        <end position="95"/>
    </location>
</feature>
<evidence type="ECO:0000313" key="8">
    <source>
        <dbReference type="Proteomes" id="UP000224567"/>
    </source>
</evidence>
<dbReference type="SUPFAM" id="SSF54984">
    <property type="entry name" value="eEF-1beta-like"/>
    <property type="match status" value="1"/>
</dbReference>
<dbReference type="GO" id="GO:0005853">
    <property type="term" value="C:eukaryotic translation elongation factor 1 complex"/>
    <property type="evidence" value="ECO:0007669"/>
    <property type="project" value="InterPro"/>
</dbReference>
<dbReference type="Proteomes" id="UP000224567">
    <property type="component" value="Unassembled WGS sequence"/>
</dbReference>
<feature type="region of interest" description="Disordered" evidence="5">
    <location>
        <begin position="56"/>
        <end position="98"/>
    </location>
</feature>
<reference evidence="8" key="2">
    <citation type="journal article" date="2017" name="J. Anim. Genet.">
        <title>Multiple reference genome sequences of hot pepper reveal the massive evolution of plant disease resistance genes by retroduplication.</title>
        <authorList>
            <person name="Kim S."/>
            <person name="Park J."/>
            <person name="Yeom S.-I."/>
            <person name="Kim Y.-M."/>
            <person name="Seo E."/>
            <person name="Kim K.-T."/>
            <person name="Kim M.-S."/>
            <person name="Lee J.M."/>
            <person name="Cheong K."/>
            <person name="Shin H.-S."/>
            <person name="Kim S.-B."/>
            <person name="Han K."/>
            <person name="Lee J."/>
            <person name="Park M."/>
            <person name="Lee H.-A."/>
            <person name="Lee H.-Y."/>
            <person name="Lee Y."/>
            <person name="Oh S."/>
            <person name="Lee J.H."/>
            <person name="Choi E."/>
            <person name="Choi E."/>
            <person name="Lee S.E."/>
            <person name="Jeon J."/>
            <person name="Kim H."/>
            <person name="Choi G."/>
            <person name="Song H."/>
            <person name="Lee J."/>
            <person name="Lee S.-C."/>
            <person name="Kwon J.-K."/>
            <person name="Lee H.-Y."/>
            <person name="Koo N."/>
            <person name="Hong Y."/>
            <person name="Kim R.W."/>
            <person name="Kang W.-H."/>
            <person name="Huh J.H."/>
            <person name="Kang B.-C."/>
            <person name="Yang T.-J."/>
            <person name="Lee Y.-H."/>
            <person name="Bennetzen J.L."/>
            <person name="Choi D."/>
        </authorList>
    </citation>
    <scope>NUCLEOTIDE SEQUENCE [LARGE SCALE GENOMIC DNA]</scope>
    <source>
        <strain evidence="8">cv. PBC81</strain>
    </source>
</reference>
<dbReference type="CDD" id="cd00292">
    <property type="entry name" value="EF1B"/>
    <property type="match status" value="1"/>
</dbReference>
<dbReference type="OrthoDB" id="331763at2759"/>
<keyword evidence="3 7" id="KW-0251">Elongation factor</keyword>
<evidence type="ECO:0000256" key="1">
    <source>
        <dbReference type="ARBA" id="ARBA00007411"/>
    </source>
</evidence>
<dbReference type="GO" id="GO:0005085">
    <property type="term" value="F:guanyl-nucleotide exchange factor activity"/>
    <property type="evidence" value="ECO:0007669"/>
    <property type="project" value="TreeGrafter"/>
</dbReference>
<dbReference type="AlphaFoldDB" id="A0A2G2WJP5"/>
<keyword evidence="4" id="KW-0648">Protein biosynthesis</keyword>
<dbReference type="GO" id="GO:0005829">
    <property type="term" value="C:cytosol"/>
    <property type="evidence" value="ECO:0007669"/>
    <property type="project" value="TreeGrafter"/>
</dbReference>
<gene>
    <name evidence="7" type="ORF">CQW23_14621</name>
</gene>
<keyword evidence="8" id="KW-1185">Reference proteome</keyword>
<organism evidence="7 8">
    <name type="scientific">Capsicum baccatum</name>
    <name type="common">Peruvian pepper</name>
    <dbReference type="NCBI Taxonomy" id="33114"/>
    <lineage>
        <taxon>Eukaryota</taxon>
        <taxon>Viridiplantae</taxon>
        <taxon>Streptophyta</taxon>
        <taxon>Embryophyta</taxon>
        <taxon>Tracheophyta</taxon>
        <taxon>Spermatophyta</taxon>
        <taxon>Magnoliopsida</taxon>
        <taxon>eudicotyledons</taxon>
        <taxon>Gunneridae</taxon>
        <taxon>Pentapetalae</taxon>
        <taxon>asterids</taxon>
        <taxon>lamiids</taxon>
        <taxon>Solanales</taxon>
        <taxon>Solanaceae</taxon>
        <taxon>Solanoideae</taxon>
        <taxon>Capsiceae</taxon>
        <taxon>Capsicum</taxon>
    </lineage>
</organism>
<dbReference type="GO" id="GO:0003746">
    <property type="term" value="F:translation elongation factor activity"/>
    <property type="evidence" value="ECO:0007669"/>
    <property type="project" value="UniProtKB-KW"/>
</dbReference>
<dbReference type="SMART" id="SM00888">
    <property type="entry name" value="EF1_GNE"/>
    <property type="match status" value="1"/>
</dbReference>
<dbReference type="Gene3D" id="3.30.70.60">
    <property type="match status" value="1"/>
</dbReference>
<evidence type="ECO:0000256" key="2">
    <source>
        <dbReference type="ARBA" id="ARBA00011606"/>
    </source>
</evidence>
<dbReference type="FunFam" id="3.30.70.60:FF:000001">
    <property type="entry name" value="Elongation factor 1-beta 1 like"/>
    <property type="match status" value="1"/>
</dbReference>
<evidence type="ECO:0000256" key="4">
    <source>
        <dbReference type="ARBA" id="ARBA00022917"/>
    </source>
</evidence>
<dbReference type="InterPro" id="IPR036219">
    <property type="entry name" value="eEF-1beta-like_sf"/>
</dbReference>
<evidence type="ECO:0000313" key="7">
    <source>
        <dbReference type="EMBL" id="PHT45463.1"/>
    </source>
</evidence>
<accession>A0A2G2WJP5</accession>
<feature type="compositionally biased region" description="Acidic residues" evidence="5">
    <location>
        <begin position="68"/>
        <end position="83"/>
    </location>
</feature>